<dbReference type="EC" id="3.4.19.1" evidence="5"/>
<evidence type="ECO:0000256" key="8">
    <source>
        <dbReference type="SAM" id="MobiDB-lite"/>
    </source>
</evidence>
<dbReference type="Proteomes" id="UP000838878">
    <property type="component" value="Chromosome 14"/>
</dbReference>
<dbReference type="PANTHER" id="PTHR42776:SF4">
    <property type="entry name" value="ACYLAMINO-ACID-RELEASING ENZYME"/>
    <property type="match status" value="1"/>
</dbReference>
<organism evidence="11 12">
    <name type="scientific">Brenthis ino</name>
    <name type="common">lesser marbled fritillary</name>
    <dbReference type="NCBI Taxonomy" id="405034"/>
    <lineage>
        <taxon>Eukaryota</taxon>
        <taxon>Metazoa</taxon>
        <taxon>Ecdysozoa</taxon>
        <taxon>Arthropoda</taxon>
        <taxon>Hexapoda</taxon>
        <taxon>Insecta</taxon>
        <taxon>Pterygota</taxon>
        <taxon>Neoptera</taxon>
        <taxon>Endopterygota</taxon>
        <taxon>Lepidoptera</taxon>
        <taxon>Glossata</taxon>
        <taxon>Ditrysia</taxon>
        <taxon>Papilionoidea</taxon>
        <taxon>Nymphalidae</taxon>
        <taxon>Heliconiinae</taxon>
        <taxon>Argynnini</taxon>
        <taxon>Brenthis</taxon>
    </lineage>
</organism>
<dbReference type="EMBL" id="OV170234">
    <property type="protein sequence ID" value="CAH0719625.1"/>
    <property type="molecule type" value="Genomic_DNA"/>
</dbReference>
<comment type="catalytic activity">
    <reaction evidence="1">
        <text>Cleavage of an N-acetyl or N-formyl amino acid from the N-terminus of a polypeptide.</text>
        <dbReference type="EC" id="3.4.19.1"/>
    </reaction>
</comment>
<feature type="domain" description="Peptidase S9 prolyl oligopeptidase catalytic" evidence="9">
    <location>
        <begin position="596"/>
        <end position="793"/>
    </location>
</feature>
<dbReference type="SUPFAM" id="SSF53474">
    <property type="entry name" value="alpha/beta-Hydrolases"/>
    <property type="match status" value="2"/>
</dbReference>
<proteinExistence type="inferred from homology"/>
<dbReference type="InterPro" id="IPR045550">
    <property type="entry name" value="AARE_N"/>
</dbReference>
<evidence type="ECO:0000259" key="9">
    <source>
        <dbReference type="Pfam" id="PF00326"/>
    </source>
</evidence>
<dbReference type="SUPFAM" id="SSF82171">
    <property type="entry name" value="DPP6 N-terminal domain-like"/>
    <property type="match status" value="1"/>
</dbReference>
<comment type="similarity">
    <text evidence="3">Belongs to the peptidase S9C family.</text>
</comment>
<dbReference type="Pfam" id="PF00326">
    <property type="entry name" value="Peptidase_S9"/>
    <property type="match status" value="2"/>
</dbReference>
<dbReference type="Gene3D" id="3.40.50.1820">
    <property type="entry name" value="alpha/beta hydrolase"/>
    <property type="match status" value="2"/>
</dbReference>
<evidence type="ECO:0000313" key="11">
    <source>
        <dbReference type="EMBL" id="CAH0719625.1"/>
    </source>
</evidence>
<comment type="subunit">
    <text evidence="4">Homotetramer.</text>
</comment>
<evidence type="ECO:0000256" key="2">
    <source>
        <dbReference type="ARBA" id="ARBA00004496"/>
    </source>
</evidence>
<dbReference type="Pfam" id="PF19283">
    <property type="entry name" value="APEH_N"/>
    <property type="match status" value="2"/>
</dbReference>
<evidence type="ECO:0000256" key="7">
    <source>
        <dbReference type="ARBA" id="ARBA00022801"/>
    </source>
</evidence>
<keyword evidence="12" id="KW-1185">Reference proteome</keyword>
<dbReference type="AlphaFoldDB" id="A0A8J9YAV4"/>
<accession>A0A8J9YAV4</accession>
<dbReference type="GO" id="GO:0006508">
    <property type="term" value="P:proteolysis"/>
    <property type="evidence" value="ECO:0007669"/>
    <property type="project" value="InterPro"/>
</dbReference>
<protein>
    <recommendedName>
        <fullName evidence="5">acylaminoacyl-peptidase</fullName>
        <ecNumber evidence="5">3.4.19.1</ecNumber>
    </recommendedName>
</protein>
<gene>
    <name evidence="11" type="ORF">BINO364_LOCUS5937</name>
</gene>
<feature type="region of interest" description="Disordered" evidence="8">
    <location>
        <begin position="167"/>
        <end position="192"/>
    </location>
</feature>
<feature type="non-terminal residue" evidence="11">
    <location>
        <position position="796"/>
    </location>
</feature>
<evidence type="ECO:0000256" key="6">
    <source>
        <dbReference type="ARBA" id="ARBA00022490"/>
    </source>
</evidence>
<evidence type="ECO:0000256" key="5">
    <source>
        <dbReference type="ARBA" id="ARBA00012917"/>
    </source>
</evidence>
<feature type="domain" description="Peptidase S9 prolyl oligopeptidase catalytic" evidence="9">
    <location>
        <begin position="517"/>
        <end position="593"/>
    </location>
</feature>
<evidence type="ECO:0000259" key="10">
    <source>
        <dbReference type="Pfam" id="PF19283"/>
    </source>
</evidence>
<evidence type="ECO:0000256" key="4">
    <source>
        <dbReference type="ARBA" id="ARBA00011881"/>
    </source>
</evidence>
<dbReference type="GO" id="GO:0004252">
    <property type="term" value="F:serine-type endopeptidase activity"/>
    <property type="evidence" value="ECO:0007669"/>
    <property type="project" value="TreeGrafter"/>
</dbReference>
<dbReference type="InterPro" id="IPR001375">
    <property type="entry name" value="Peptidase_S9_cat"/>
</dbReference>
<evidence type="ECO:0000256" key="1">
    <source>
        <dbReference type="ARBA" id="ARBA00000721"/>
    </source>
</evidence>
<dbReference type="PANTHER" id="PTHR42776">
    <property type="entry name" value="SERINE PEPTIDASE S9 FAMILY MEMBER"/>
    <property type="match status" value="1"/>
</dbReference>
<feature type="domain" description="Acylamino-acid-releasing enzyme N-terminal" evidence="10">
    <location>
        <begin position="42"/>
        <end position="275"/>
    </location>
</feature>
<reference evidence="11" key="1">
    <citation type="submission" date="2021-12" db="EMBL/GenBank/DDBJ databases">
        <authorList>
            <person name="Martin H S."/>
        </authorList>
    </citation>
    <scope>NUCLEOTIDE SEQUENCE</scope>
</reference>
<feature type="domain" description="Acylamino-acid-releasing enzyme N-terminal" evidence="10">
    <location>
        <begin position="338"/>
        <end position="459"/>
    </location>
</feature>
<comment type="subcellular location">
    <subcellularLocation>
        <location evidence="2">Cytoplasm</location>
    </subcellularLocation>
</comment>
<evidence type="ECO:0000313" key="12">
    <source>
        <dbReference type="Proteomes" id="UP000838878"/>
    </source>
</evidence>
<keyword evidence="6" id="KW-0963">Cytoplasm</keyword>
<dbReference type="GO" id="GO:0008242">
    <property type="term" value="F:omega peptidase activity"/>
    <property type="evidence" value="ECO:0007669"/>
    <property type="project" value="UniProtKB-EC"/>
</dbReference>
<sequence length="796" mass="87872">MGEIWRMTSHMDSVIKAYKTLSKIPSIVGGRLNNKGNRVTSRWSIRNLDKGRNTQYFIDYILDDKLDVVAQSEFGVDVSHELLTAVSPKENFRAVIREEKDDKDSSKKKFFLEVWSKSSLKHSIDLTSLDIHGDVYADSEFGSLDWSPDEKQLVYVAEKKLKKSEPFIKRKPAEDKSNADKNNADKKPVPGEEHLYKEDWGEQLTGKYQTVIVVCKLADESFTILENIPENWCPGQVRFTPTGDVMGVAWDISGVRRLGLIYCTNRPSYIFCTSLNGTLRKLSAENKSVRSPRAGGGGAAWLQRAARGPHHAAHQLVWMSSADIKTIMESDVGDVTDKVSVVIDIVQTKMEISNGDFYGIYSQSLPSKGFSSDGRRLVFSTQQQNEIRSYVVDIESGNLVDISNNKKSAGSTNVLSVQSDVILATFSNMSTPGQLFVAKLPSAGNEQNIEWIRISAPSEVPSSVANAKLQYMNLKHEDCEDSVSSFTATYFGPDAGGVYPLVVWPHGGPHSAFCNAYSLEAAFFNLIGFACLLVNYRGSAGTGDASIHFLPGRIGTADVADCKLATDKSLDLFPVNDKKLMLYGGSHGGFLVTHLSGFATLRINYRGSTGQGDLNVRCLMGNIGDYDIRDCLLALATLKEKKQIDNVVIYGGSYGGFIAGHLAKYKDMFKAMVLRNPLIDLATKAHYADNPDGCSVEAGFPFQEAGPENDDKLLALRKVSPIIHAHNVTVPTALMLGSKDKRVPYYQGLEYSRKLKANGVHTRVFMYEDNHALSSLPVEMDNLINGADWFIDHIKP</sequence>
<dbReference type="OrthoDB" id="416344at2759"/>
<name>A0A8J9YAV4_9NEOP</name>
<keyword evidence="7" id="KW-0378">Hydrolase</keyword>
<dbReference type="InterPro" id="IPR029058">
    <property type="entry name" value="AB_hydrolase_fold"/>
</dbReference>
<evidence type="ECO:0000256" key="3">
    <source>
        <dbReference type="ARBA" id="ARBA00010040"/>
    </source>
</evidence>
<dbReference type="GO" id="GO:0005737">
    <property type="term" value="C:cytoplasm"/>
    <property type="evidence" value="ECO:0007669"/>
    <property type="project" value="UniProtKB-SubCell"/>
</dbReference>